<gene>
    <name evidence="3" type="ORF">IW245_004367</name>
</gene>
<protein>
    <submittedName>
        <fullName evidence="3">Uncharacterized protein</fullName>
    </submittedName>
</protein>
<reference evidence="3" key="1">
    <citation type="submission" date="2020-11" db="EMBL/GenBank/DDBJ databases">
        <title>Sequencing the genomes of 1000 actinobacteria strains.</title>
        <authorList>
            <person name="Klenk H.-P."/>
        </authorList>
    </citation>
    <scope>NUCLEOTIDE SEQUENCE</scope>
    <source>
        <strain evidence="3">DSM 45356</strain>
    </source>
</reference>
<organism evidence="3 4">
    <name type="scientific">Longispora fulva</name>
    <dbReference type="NCBI Taxonomy" id="619741"/>
    <lineage>
        <taxon>Bacteria</taxon>
        <taxon>Bacillati</taxon>
        <taxon>Actinomycetota</taxon>
        <taxon>Actinomycetes</taxon>
        <taxon>Micromonosporales</taxon>
        <taxon>Micromonosporaceae</taxon>
        <taxon>Longispora</taxon>
    </lineage>
</organism>
<keyword evidence="2" id="KW-0472">Membrane</keyword>
<proteinExistence type="predicted"/>
<evidence type="ECO:0000256" key="1">
    <source>
        <dbReference type="SAM" id="MobiDB-lite"/>
    </source>
</evidence>
<feature type="transmembrane region" description="Helical" evidence="2">
    <location>
        <begin position="123"/>
        <end position="140"/>
    </location>
</feature>
<dbReference type="AlphaFoldDB" id="A0A8J7GK83"/>
<keyword evidence="2" id="KW-1133">Transmembrane helix</keyword>
<evidence type="ECO:0000256" key="2">
    <source>
        <dbReference type="SAM" id="Phobius"/>
    </source>
</evidence>
<name>A0A8J7GK83_9ACTN</name>
<sequence>MGRIVKQISENTTKYYWYPGDKKDWVRAGIALGAGAAVFAVARLFTDGPLWGAVLGASATLAVAGFNFGRRDARALHTFPDVAAARRAAMVDTGRAAWRALVEGFGAAAAAVLIVNIPRTGFAYNWLLPIVPAIIGALGHQAGMLYERLQQTAAAEAAATKEASPVPAPPAAAAPAQEPAAVS</sequence>
<feature type="compositionally biased region" description="Low complexity" evidence="1">
    <location>
        <begin position="173"/>
        <end position="183"/>
    </location>
</feature>
<feature type="transmembrane region" description="Helical" evidence="2">
    <location>
        <begin position="96"/>
        <end position="117"/>
    </location>
</feature>
<feature type="transmembrane region" description="Helical" evidence="2">
    <location>
        <begin position="51"/>
        <end position="69"/>
    </location>
</feature>
<evidence type="ECO:0000313" key="4">
    <source>
        <dbReference type="Proteomes" id="UP000622552"/>
    </source>
</evidence>
<feature type="region of interest" description="Disordered" evidence="1">
    <location>
        <begin position="157"/>
        <end position="183"/>
    </location>
</feature>
<comment type="caution">
    <text evidence="3">The sequence shown here is derived from an EMBL/GenBank/DDBJ whole genome shotgun (WGS) entry which is preliminary data.</text>
</comment>
<keyword evidence="4" id="KW-1185">Reference proteome</keyword>
<feature type="transmembrane region" description="Helical" evidence="2">
    <location>
        <begin position="25"/>
        <end position="45"/>
    </location>
</feature>
<dbReference type="EMBL" id="JADOUF010000001">
    <property type="protein sequence ID" value="MBG6138173.1"/>
    <property type="molecule type" value="Genomic_DNA"/>
</dbReference>
<keyword evidence="2" id="KW-0812">Transmembrane</keyword>
<evidence type="ECO:0000313" key="3">
    <source>
        <dbReference type="EMBL" id="MBG6138173.1"/>
    </source>
</evidence>
<dbReference type="Proteomes" id="UP000622552">
    <property type="component" value="Unassembled WGS sequence"/>
</dbReference>
<dbReference type="RefSeq" id="WP_197004956.1">
    <property type="nucleotide sequence ID" value="NZ_BONS01000017.1"/>
</dbReference>
<accession>A0A8J7GK83</accession>